<keyword evidence="3" id="KW-1185">Reference proteome</keyword>
<evidence type="ECO:0000256" key="1">
    <source>
        <dbReference type="SAM" id="Phobius"/>
    </source>
</evidence>
<name>A0A3M7QS03_BRAPC</name>
<keyword evidence="1" id="KW-1133">Transmembrane helix</keyword>
<keyword evidence="1" id="KW-0812">Transmembrane</keyword>
<dbReference type="EMBL" id="REGN01005268">
    <property type="protein sequence ID" value="RNA14053.1"/>
    <property type="molecule type" value="Genomic_DNA"/>
</dbReference>
<feature type="transmembrane region" description="Helical" evidence="1">
    <location>
        <begin position="110"/>
        <end position="132"/>
    </location>
</feature>
<organism evidence="2 3">
    <name type="scientific">Brachionus plicatilis</name>
    <name type="common">Marine rotifer</name>
    <name type="synonym">Brachionus muelleri</name>
    <dbReference type="NCBI Taxonomy" id="10195"/>
    <lineage>
        <taxon>Eukaryota</taxon>
        <taxon>Metazoa</taxon>
        <taxon>Spiralia</taxon>
        <taxon>Gnathifera</taxon>
        <taxon>Rotifera</taxon>
        <taxon>Eurotatoria</taxon>
        <taxon>Monogononta</taxon>
        <taxon>Pseudotrocha</taxon>
        <taxon>Ploima</taxon>
        <taxon>Brachionidae</taxon>
        <taxon>Brachionus</taxon>
    </lineage>
</organism>
<proteinExistence type="predicted"/>
<sequence length="159" mass="17776">MSLECFADRKSSKKSSFKQSKQISNHGHAFLLDFGEEILTSSEKIPLRKNSGEKNPVEKIPLRKNSSGKKSIVLQIGSNDCGLFSIAYAYELSRKRDPSNIQYDQLGIFSTGFFSTGIFSSGIFSTGIFSYLPILNEKFKNEAASGPYQIHNLMFKKIT</sequence>
<evidence type="ECO:0000313" key="3">
    <source>
        <dbReference type="Proteomes" id="UP000276133"/>
    </source>
</evidence>
<dbReference type="AlphaFoldDB" id="A0A3M7QS03"/>
<dbReference type="Proteomes" id="UP000276133">
    <property type="component" value="Unassembled WGS sequence"/>
</dbReference>
<keyword evidence="1" id="KW-0472">Membrane</keyword>
<protein>
    <submittedName>
        <fullName evidence="2">Uncharacterized protein</fullName>
    </submittedName>
</protein>
<accession>A0A3M7QS03</accession>
<dbReference type="OrthoDB" id="5985686at2759"/>
<evidence type="ECO:0000313" key="2">
    <source>
        <dbReference type="EMBL" id="RNA14053.1"/>
    </source>
</evidence>
<reference evidence="2 3" key="1">
    <citation type="journal article" date="2018" name="Sci. Rep.">
        <title>Genomic signatures of local adaptation to the degree of environmental predictability in rotifers.</title>
        <authorList>
            <person name="Franch-Gras L."/>
            <person name="Hahn C."/>
            <person name="Garcia-Roger E.M."/>
            <person name="Carmona M.J."/>
            <person name="Serra M."/>
            <person name="Gomez A."/>
        </authorList>
    </citation>
    <scope>NUCLEOTIDE SEQUENCE [LARGE SCALE GENOMIC DNA]</scope>
    <source>
        <strain evidence="2">HYR1</strain>
    </source>
</reference>
<comment type="caution">
    <text evidence="2">The sequence shown here is derived from an EMBL/GenBank/DDBJ whole genome shotgun (WGS) entry which is preliminary data.</text>
</comment>
<gene>
    <name evidence="2" type="ORF">BpHYR1_019616</name>
</gene>